<evidence type="ECO:0000313" key="2">
    <source>
        <dbReference type="EMBL" id="THH38913.1"/>
    </source>
</evidence>
<feature type="region of interest" description="Disordered" evidence="1">
    <location>
        <begin position="71"/>
        <end position="93"/>
    </location>
</feature>
<dbReference type="OrthoDB" id="7778431at2"/>
<gene>
    <name evidence="2" type="ORF">E4Z66_04975</name>
</gene>
<sequence>MIDKGDSHDPKGLIFESYRITGILPEECRAIFLDWALSLPVDTDTRPEIEALLTRYEPLHPSHPMTETLRAGLEAAAKPRRRGGARGRDRGGK</sequence>
<dbReference type="Proteomes" id="UP000306602">
    <property type="component" value="Unassembled WGS sequence"/>
</dbReference>
<comment type="caution">
    <text evidence="2">The sequence shown here is derived from an EMBL/GenBank/DDBJ whole genome shotgun (WGS) entry which is preliminary data.</text>
</comment>
<proteinExistence type="predicted"/>
<evidence type="ECO:0000256" key="1">
    <source>
        <dbReference type="SAM" id="MobiDB-lite"/>
    </source>
</evidence>
<organism evidence="2 3">
    <name type="scientific">Aliishimia ponticola</name>
    <dbReference type="NCBI Taxonomy" id="2499833"/>
    <lineage>
        <taxon>Bacteria</taxon>
        <taxon>Pseudomonadati</taxon>
        <taxon>Pseudomonadota</taxon>
        <taxon>Alphaproteobacteria</taxon>
        <taxon>Rhodobacterales</taxon>
        <taxon>Paracoccaceae</taxon>
        <taxon>Aliishimia</taxon>
    </lineage>
</organism>
<name>A0A4V3XKZ8_9RHOB</name>
<dbReference type="RefSeq" id="WP_136461832.1">
    <property type="nucleotide sequence ID" value="NZ_SRKY01000001.1"/>
</dbReference>
<accession>A0A4V3XKZ8</accession>
<dbReference type="AlphaFoldDB" id="A0A4V3XKZ8"/>
<protein>
    <submittedName>
        <fullName evidence="2">Uncharacterized protein</fullName>
    </submittedName>
</protein>
<evidence type="ECO:0000313" key="3">
    <source>
        <dbReference type="Proteomes" id="UP000306602"/>
    </source>
</evidence>
<reference evidence="2 3" key="1">
    <citation type="submission" date="2019-04" db="EMBL/GenBank/DDBJ databases">
        <title>Shimia ponticola sp. nov., isolated from seawater.</title>
        <authorList>
            <person name="Kim Y.-O."/>
            <person name="Yoon J.-H."/>
        </authorList>
    </citation>
    <scope>NUCLEOTIDE SEQUENCE [LARGE SCALE GENOMIC DNA]</scope>
    <source>
        <strain evidence="2 3">MYP11</strain>
    </source>
</reference>
<keyword evidence="3" id="KW-1185">Reference proteome</keyword>
<dbReference type="EMBL" id="SRKY01000001">
    <property type="protein sequence ID" value="THH38913.1"/>
    <property type="molecule type" value="Genomic_DNA"/>
</dbReference>